<keyword evidence="3" id="KW-0808">Transferase</keyword>
<dbReference type="InterPro" id="IPR029063">
    <property type="entry name" value="SAM-dependent_MTases_sf"/>
</dbReference>
<evidence type="ECO:0000259" key="2">
    <source>
        <dbReference type="Pfam" id="PF08242"/>
    </source>
</evidence>
<reference evidence="4" key="1">
    <citation type="journal article" date="2019" name="Int. J. Syst. Evol. Microbiol.">
        <title>The Global Catalogue of Microorganisms (GCM) 10K type strain sequencing project: providing services to taxonomists for standard genome sequencing and annotation.</title>
        <authorList>
            <consortium name="The Broad Institute Genomics Platform"/>
            <consortium name="The Broad Institute Genome Sequencing Center for Infectious Disease"/>
            <person name="Wu L."/>
            <person name="Ma J."/>
        </authorList>
    </citation>
    <scope>NUCLEOTIDE SEQUENCE [LARGE SCALE GENOMIC DNA]</scope>
    <source>
        <strain evidence="4">JCM 6305</strain>
    </source>
</reference>
<dbReference type="GO" id="GO:0032259">
    <property type="term" value="P:methylation"/>
    <property type="evidence" value="ECO:0007669"/>
    <property type="project" value="UniProtKB-KW"/>
</dbReference>
<dbReference type="GO" id="GO:0008168">
    <property type="term" value="F:methyltransferase activity"/>
    <property type="evidence" value="ECO:0007669"/>
    <property type="project" value="UniProtKB-KW"/>
</dbReference>
<evidence type="ECO:0000313" key="4">
    <source>
        <dbReference type="Proteomes" id="UP001501638"/>
    </source>
</evidence>
<dbReference type="SUPFAM" id="SSF53335">
    <property type="entry name" value="S-adenosyl-L-methionine-dependent methyltransferases"/>
    <property type="match status" value="1"/>
</dbReference>
<dbReference type="InterPro" id="IPR013217">
    <property type="entry name" value="Methyltransf_12"/>
</dbReference>
<evidence type="ECO:0000313" key="3">
    <source>
        <dbReference type="EMBL" id="GAA2431661.1"/>
    </source>
</evidence>
<dbReference type="EMBL" id="BAAASZ010000011">
    <property type="protein sequence ID" value="GAA2431661.1"/>
    <property type="molecule type" value="Genomic_DNA"/>
</dbReference>
<dbReference type="Pfam" id="PF08242">
    <property type="entry name" value="Methyltransf_12"/>
    <property type="match status" value="1"/>
</dbReference>
<evidence type="ECO:0000256" key="1">
    <source>
        <dbReference type="SAM" id="MobiDB-lite"/>
    </source>
</evidence>
<keyword evidence="4" id="KW-1185">Reference proteome</keyword>
<keyword evidence="3" id="KW-0489">Methyltransferase</keyword>
<dbReference type="Proteomes" id="UP001501638">
    <property type="component" value="Unassembled WGS sequence"/>
</dbReference>
<name>A0ABP5WS80_9ACTN</name>
<sequence>MTETSAHPPRPEPLREGRDGPAVRPSERDFDPAVREMFRANQANWDARTPVHLASRFYGVDGVEDPSALSARWFAPHEWEDIGDPAGLDVLHLQCHLGTETLAFAARGARTTGLDLSGASVAAARGLAARSGLDVEYVQGNVYDAVEVLGGRRFDLVHTGKGALCYLPDLDRWARVVAELLRPGGRLHIVEFHPLLVALGPVPAEGEGPELLLRHDYLGGRGAVRRDATRTYTDGPPVEGATDAYEWSHGLGEVVDALVGAGLTIARLRESDELPWPRWSRMVRTESGGWRLPDSDPRVPLLYALLAMRS</sequence>
<dbReference type="Gene3D" id="3.40.50.150">
    <property type="entry name" value="Vaccinia Virus protein VP39"/>
    <property type="match status" value="1"/>
</dbReference>
<feature type="domain" description="Methyltransferase type 12" evidence="2">
    <location>
        <begin position="91"/>
        <end position="187"/>
    </location>
</feature>
<dbReference type="CDD" id="cd02440">
    <property type="entry name" value="AdoMet_MTases"/>
    <property type="match status" value="1"/>
</dbReference>
<feature type="compositionally biased region" description="Basic and acidic residues" evidence="1">
    <location>
        <begin position="9"/>
        <end position="31"/>
    </location>
</feature>
<accession>A0ABP5WS80</accession>
<organism evidence="3 4">
    <name type="scientific">Streptomyces macrosporus</name>
    <dbReference type="NCBI Taxonomy" id="44032"/>
    <lineage>
        <taxon>Bacteria</taxon>
        <taxon>Bacillati</taxon>
        <taxon>Actinomycetota</taxon>
        <taxon>Actinomycetes</taxon>
        <taxon>Kitasatosporales</taxon>
        <taxon>Streptomycetaceae</taxon>
        <taxon>Streptomyces</taxon>
    </lineage>
</organism>
<protein>
    <submittedName>
        <fullName evidence="3">Class I SAM-dependent methyltransferase</fullName>
    </submittedName>
</protein>
<gene>
    <name evidence="3" type="ORF">GCM10010405_13190</name>
</gene>
<proteinExistence type="predicted"/>
<comment type="caution">
    <text evidence="3">The sequence shown here is derived from an EMBL/GenBank/DDBJ whole genome shotgun (WGS) entry which is preliminary data.</text>
</comment>
<feature type="region of interest" description="Disordered" evidence="1">
    <location>
        <begin position="1"/>
        <end position="31"/>
    </location>
</feature>